<keyword evidence="1" id="KW-1133">Transmembrane helix</keyword>
<dbReference type="RefSeq" id="WP_056945941.1">
    <property type="nucleotide sequence ID" value="NZ_AZCV01000001.1"/>
</dbReference>
<feature type="domain" description="Type VII secretion system protein EssD-like" evidence="2">
    <location>
        <begin position="94"/>
        <end position="226"/>
    </location>
</feature>
<dbReference type="PATRIC" id="fig|1423722.3.peg.551"/>
<accession>A0A0R1H4Z4</accession>
<comment type="caution">
    <text evidence="3">The sequence shown here is derived from an EMBL/GenBank/DDBJ whole genome shotgun (WGS) entry which is preliminary data.</text>
</comment>
<dbReference type="InterPro" id="IPR044927">
    <property type="entry name" value="Endonuclea_NS_2"/>
</dbReference>
<feature type="transmembrane region" description="Helical" evidence="1">
    <location>
        <begin position="20"/>
        <end position="37"/>
    </location>
</feature>
<evidence type="ECO:0000256" key="1">
    <source>
        <dbReference type="SAM" id="Phobius"/>
    </source>
</evidence>
<dbReference type="Proteomes" id="UP000050909">
    <property type="component" value="Unassembled WGS sequence"/>
</dbReference>
<reference evidence="3 4" key="1">
    <citation type="journal article" date="2015" name="Genome Announc.">
        <title>Expanding the biotechnology potential of lactobacilli through comparative genomics of 213 strains and associated genera.</title>
        <authorList>
            <person name="Sun Z."/>
            <person name="Harris H.M."/>
            <person name="McCann A."/>
            <person name="Guo C."/>
            <person name="Argimon S."/>
            <person name="Zhang W."/>
            <person name="Yang X."/>
            <person name="Jeffery I.B."/>
            <person name="Cooney J.C."/>
            <person name="Kagawa T.F."/>
            <person name="Liu W."/>
            <person name="Song Y."/>
            <person name="Salvetti E."/>
            <person name="Wrobel A."/>
            <person name="Rasinkangas P."/>
            <person name="Parkhill J."/>
            <person name="Rea M.C."/>
            <person name="O'Sullivan O."/>
            <person name="Ritari J."/>
            <person name="Douillard F.P."/>
            <person name="Paul Ross R."/>
            <person name="Yang R."/>
            <person name="Briner A.E."/>
            <person name="Felis G.E."/>
            <person name="de Vos W.M."/>
            <person name="Barrangou R."/>
            <person name="Klaenhammer T.R."/>
            <person name="Caufield P.W."/>
            <person name="Cui Y."/>
            <person name="Zhang H."/>
            <person name="O'Toole P.W."/>
        </authorList>
    </citation>
    <scope>NUCLEOTIDE SEQUENCE [LARGE SCALE GENOMIC DNA]</scope>
    <source>
        <strain evidence="3 4">DSM 20534</strain>
    </source>
</reference>
<keyword evidence="4" id="KW-1185">Reference proteome</keyword>
<dbReference type="Gene3D" id="3.40.570.10">
    <property type="entry name" value="Extracellular Endonuclease, subunit A"/>
    <property type="match status" value="1"/>
</dbReference>
<sequence length="257" mass="29452">MSKRPNYRRIAHKRWTKNSTLNIIISLVVIVLLAVVVPEVQKKMNNSGDEAKMQLTNQDVKHQTELAALEYSGQQTIQINNNNPGFTEDELSLAKGTWQQYGDLDRLNRVTIAKAMLGQDLMPKSERERLYVDPTGYHNKKVAMNGHMDWLYNRSHLIGYQLTGQNNNLKNLMTGTRSLNDPGMTKYENQIAEYIRTTNHHVLYYVQPIFRGDELVARGISMRAQSVEDSTIKFNIYIFNVQEGVSINYADGTSRKV</sequence>
<proteinExistence type="predicted"/>
<gene>
    <name evidence="3" type="ORF">FC62_GL000541</name>
</gene>
<dbReference type="InterPro" id="IPR044929">
    <property type="entry name" value="DNA/RNA_non-sp_Endonuclease_sf"/>
</dbReference>
<evidence type="ECO:0000313" key="3">
    <source>
        <dbReference type="EMBL" id="KRK38849.1"/>
    </source>
</evidence>
<keyword evidence="1" id="KW-0472">Membrane</keyword>
<evidence type="ECO:0000313" key="4">
    <source>
        <dbReference type="Proteomes" id="UP000050909"/>
    </source>
</evidence>
<protein>
    <recommendedName>
        <fullName evidence="2">Type VII secretion system protein EssD-like domain-containing protein</fullName>
    </recommendedName>
</protein>
<dbReference type="EMBL" id="AZCV01000001">
    <property type="protein sequence ID" value="KRK38849.1"/>
    <property type="molecule type" value="Genomic_DNA"/>
</dbReference>
<dbReference type="AlphaFoldDB" id="A0A0R1H4Z4"/>
<organism evidence="3 4">
    <name type="scientific">Amylolactobacillus amylotrophicus DSM 20534</name>
    <dbReference type="NCBI Taxonomy" id="1423722"/>
    <lineage>
        <taxon>Bacteria</taxon>
        <taxon>Bacillati</taxon>
        <taxon>Bacillota</taxon>
        <taxon>Bacilli</taxon>
        <taxon>Lactobacillales</taxon>
        <taxon>Lactobacillaceae</taxon>
        <taxon>Amylolactobacillus</taxon>
    </lineage>
</organism>
<dbReference type="Pfam" id="PF13930">
    <property type="entry name" value="Endonuclea_NS_2"/>
    <property type="match status" value="1"/>
</dbReference>
<name>A0A0R1H4Z4_9LACO</name>
<keyword evidence="1" id="KW-0812">Transmembrane</keyword>
<evidence type="ECO:0000259" key="2">
    <source>
        <dbReference type="Pfam" id="PF13930"/>
    </source>
</evidence>